<proteinExistence type="predicted"/>
<reference evidence="1 2" key="1">
    <citation type="submission" date="2023-12" db="EMBL/GenBank/DDBJ databases">
        <title>Genome sequencing and assembly of bacterial species from a model synthetic community.</title>
        <authorList>
            <person name="Hogle S.L."/>
        </authorList>
    </citation>
    <scope>NUCLEOTIDE SEQUENCE [LARGE SCALE GENOMIC DNA]</scope>
    <source>
        <strain evidence="1 2">HAMBI 2494</strain>
    </source>
</reference>
<protein>
    <submittedName>
        <fullName evidence="1">Uncharacterized protein</fullName>
    </submittedName>
</protein>
<sequence length="199" mass="20909">MTVRTPVIVDGSGNFSALSSSDTLPATAIGISRNAGNLLNAASDGGLFASPPPFLTWEIGTTLQPNGGKGIDEGTWWRLDLSVQPNGSIPGASITSDGYLQLQPGFYLITFDGVLNTTASTGQYKSSFMTSRQYGYPGIYQDSIINYANLNGSGGAISLSMSRLCNCNIYTDVCSFGYDKGSDGSAALHGFISVIQFMP</sequence>
<dbReference type="Proteomes" id="UP001325479">
    <property type="component" value="Chromosome"/>
</dbReference>
<dbReference type="RefSeq" id="WP_157977860.1">
    <property type="nucleotide sequence ID" value="NZ_CP139965.1"/>
</dbReference>
<evidence type="ECO:0000313" key="1">
    <source>
        <dbReference type="EMBL" id="WQD77719.1"/>
    </source>
</evidence>
<organism evidence="1 2">
    <name type="scientific">Paraburkholderia kururiensis</name>
    <dbReference type="NCBI Taxonomy" id="984307"/>
    <lineage>
        <taxon>Bacteria</taxon>
        <taxon>Pseudomonadati</taxon>
        <taxon>Pseudomonadota</taxon>
        <taxon>Betaproteobacteria</taxon>
        <taxon>Burkholderiales</taxon>
        <taxon>Burkholderiaceae</taxon>
        <taxon>Paraburkholderia</taxon>
    </lineage>
</organism>
<keyword evidence="2" id="KW-1185">Reference proteome</keyword>
<dbReference type="EMBL" id="CP139965">
    <property type="protein sequence ID" value="WQD77719.1"/>
    <property type="molecule type" value="Genomic_DNA"/>
</dbReference>
<name>A0ABZ0WK49_9BURK</name>
<evidence type="ECO:0000313" key="2">
    <source>
        <dbReference type="Proteomes" id="UP001325479"/>
    </source>
</evidence>
<accession>A0ABZ0WK49</accession>
<gene>
    <name evidence="1" type="ORF">U0042_27370</name>
</gene>